<dbReference type="EMBL" id="MU842832">
    <property type="protein sequence ID" value="KAK2032327.1"/>
    <property type="molecule type" value="Genomic_DNA"/>
</dbReference>
<comment type="caution">
    <text evidence="1">The sequence shown here is derived from an EMBL/GenBank/DDBJ whole genome shotgun (WGS) entry which is preliminary data.</text>
</comment>
<protein>
    <submittedName>
        <fullName evidence="1">Uncharacterized protein</fullName>
    </submittedName>
</protein>
<accession>A0AAD9HQ20</accession>
<evidence type="ECO:0000313" key="1">
    <source>
        <dbReference type="EMBL" id="KAK2032327.1"/>
    </source>
</evidence>
<reference evidence="1" key="1">
    <citation type="submission" date="2021-06" db="EMBL/GenBank/DDBJ databases">
        <title>Comparative genomics, transcriptomics and evolutionary studies reveal genomic signatures of adaptation to plant cell wall in hemibiotrophic fungi.</title>
        <authorList>
            <consortium name="DOE Joint Genome Institute"/>
            <person name="Baroncelli R."/>
            <person name="Diaz J.F."/>
            <person name="Benocci T."/>
            <person name="Peng M."/>
            <person name="Battaglia E."/>
            <person name="Haridas S."/>
            <person name="Andreopoulos W."/>
            <person name="Labutti K."/>
            <person name="Pangilinan J."/>
            <person name="Floch G.L."/>
            <person name="Makela M.R."/>
            <person name="Henrissat B."/>
            <person name="Grigoriev I.V."/>
            <person name="Crouch J.A."/>
            <person name="De Vries R.P."/>
            <person name="Sukno S.A."/>
            <person name="Thon M.R."/>
        </authorList>
    </citation>
    <scope>NUCLEOTIDE SEQUENCE</scope>
    <source>
        <strain evidence="1">MAFF235873</strain>
    </source>
</reference>
<dbReference type="AlphaFoldDB" id="A0AAD9HQ20"/>
<name>A0AAD9HQ20_9PEZI</name>
<keyword evidence="2" id="KW-1185">Reference proteome</keyword>
<dbReference type="Proteomes" id="UP001232148">
    <property type="component" value="Unassembled WGS sequence"/>
</dbReference>
<gene>
    <name evidence="1" type="ORF">LX32DRAFT_210058</name>
</gene>
<sequence length="137" mass="15694">MVRGDCSAPNGLAGHDEHHYFTPDYKVSKYYAACEKRSGFTSSIWILSIAIPNSSIEQMNSPEVQRLCWPILEWKELGWNCRQSRIFPRNLGKYKLAALVIGTNADRPNSVYQRIKSHRSVILDCVPKVDSFNPIFF</sequence>
<proteinExistence type="predicted"/>
<organism evidence="1 2">
    <name type="scientific">Colletotrichum zoysiae</name>
    <dbReference type="NCBI Taxonomy" id="1216348"/>
    <lineage>
        <taxon>Eukaryota</taxon>
        <taxon>Fungi</taxon>
        <taxon>Dikarya</taxon>
        <taxon>Ascomycota</taxon>
        <taxon>Pezizomycotina</taxon>
        <taxon>Sordariomycetes</taxon>
        <taxon>Hypocreomycetidae</taxon>
        <taxon>Glomerellales</taxon>
        <taxon>Glomerellaceae</taxon>
        <taxon>Colletotrichum</taxon>
        <taxon>Colletotrichum graminicola species complex</taxon>
    </lineage>
</organism>
<evidence type="ECO:0000313" key="2">
    <source>
        <dbReference type="Proteomes" id="UP001232148"/>
    </source>
</evidence>